<evidence type="ECO:0000313" key="2">
    <source>
        <dbReference type="Proteomes" id="UP000095552"/>
    </source>
</evidence>
<dbReference type="PROSITE" id="PS51257">
    <property type="entry name" value="PROKAR_LIPOPROTEIN"/>
    <property type="match status" value="1"/>
</dbReference>
<gene>
    <name evidence="1" type="ORF">BFP71_01075</name>
</gene>
<dbReference type="EMBL" id="MDGQ01000003">
    <property type="protein sequence ID" value="OEK06299.1"/>
    <property type="molecule type" value="Genomic_DNA"/>
</dbReference>
<reference evidence="1 2" key="1">
    <citation type="submission" date="2016-08" db="EMBL/GenBank/DDBJ databases">
        <title>Draft genome of Fabibacter sp. strain SK-8.</title>
        <authorList>
            <person name="Wong S.-K."/>
            <person name="Hamasaki K."/>
            <person name="Yoshizawa S."/>
        </authorList>
    </citation>
    <scope>NUCLEOTIDE SEQUENCE [LARGE SCALE GENOMIC DNA]</scope>
    <source>
        <strain evidence="1 2">SK-8</strain>
    </source>
</reference>
<keyword evidence="2" id="KW-1185">Reference proteome</keyword>
<dbReference type="Proteomes" id="UP000095552">
    <property type="component" value="Unassembled WGS sequence"/>
</dbReference>
<dbReference type="STRING" id="1563681.BFP71_01075"/>
<accession>A0A1E5T4J0</accession>
<sequence>MERRKAIKNIGYGSAALFSSSLLFGSLQSCTATPKVDWIPVFFTPEEAAQMEKICEGIAPKTTTPGAIEAGVPAHLDEAFSIFSTADEASYFKRGLAVFVDNFKDNGEVSFNKATTEQVTDVINAYYKRYNDQPDILKNYRETYNDPGEKSDEFVEAHFVTSVVDATFRSYFTSELVGETVMRYDPIPVKYEGCIPYEAGQKSWSSV</sequence>
<proteinExistence type="predicted"/>
<organism evidence="1 2">
    <name type="scientific">Roseivirga misakiensis</name>
    <dbReference type="NCBI Taxonomy" id="1563681"/>
    <lineage>
        <taxon>Bacteria</taxon>
        <taxon>Pseudomonadati</taxon>
        <taxon>Bacteroidota</taxon>
        <taxon>Cytophagia</taxon>
        <taxon>Cytophagales</taxon>
        <taxon>Roseivirgaceae</taxon>
        <taxon>Roseivirga</taxon>
    </lineage>
</organism>
<comment type="caution">
    <text evidence="1">The sequence shown here is derived from an EMBL/GenBank/DDBJ whole genome shotgun (WGS) entry which is preliminary data.</text>
</comment>
<evidence type="ECO:0008006" key="3">
    <source>
        <dbReference type="Google" id="ProtNLM"/>
    </source>
</evidence>
<protein>
    <recommendedName>
        <fullName evidence="3">Gluconate 2-dehydrogenase subunit 3 family protein</fullName>
    </recommendedName>
</protein>
<dbReference type="RefSeq" id="WP_069833611.1">
    <property type="nucleotide sequence ID" value="NZ_MDGQ01000003.1"/>
</dbReference>
<dbReference type="OrthoDB" id="6385145at2"/>
<evidence type="ECO:0000313" key="1">
    <source>
        <dbReference type="EMBL" id="OEK06299.1"/>
    </source>
</evidence>
<dbReference type="Pfam" id="PF13618">
    <property type="entry name" value="Gluconate_2-dh3"/>
    <property type="match status" value="1"/>
</dbReference>
<dbReference type="AlphaFoldDB" id="A0A1E5T4J0"/>
<dbReference type="InterPro" id="IPR027056">
    <property type="entry name" value="Gluconate_2DH_su3"/>
</dbReference>
<name>A0A1E5T4J0_9BACT</name>